<dbReference type="Proteomes" id="UP000660680">
    <property type="component" value="Unassembled WGS sequence"/>
</dbReference>
<feature type="transmembrane region" description="Helical" evidence="1">
    <location>
        <begin position="75"/>
        <end position="96"/>
    </location>
</feature>
<sequence>MTFASGLTGMNDLPVGVRSIVRIGIAIAAIAVLLATILAGAAANAFPRKTNDLTVDAFRTAHKERATRALKRLKWSMGFGVAGAVVVVAGSFVVLFTDKAPAKPQPVIAPAGGKVYCGVPSAAPDGSLMLANVPLTGDVIVVAKCP</sequence>
<feature type="transmembrane region" description="Helical" evidence="1">
    <location>
        <begin position="20"/>
        <end position="43"/>
    </location>
</feature>
<dbReference type="AlphaFoldDB" id="A0A918LE57"/>
<gene>
    <name evidence="2" type="ORF">GCM10010171_33220</name>
</gene>
<keyword evidence="1" id="KW-1133">Transmembrane helix</keyword>
<accession>A0A918LE57</accession>
<dbReference type="EMBL" id="BMRB01000002">
    <property type="protein sequence ID" value="GGS35952.1"/>
    <property type="molecule type" value="Genomic_DNA"/>
</dbReference>
<keyword evidence="1" id="KW-0812">Transmembrane</keyword>
<evidence type="ECO:0000313" key="2">
    <source>
        <dbReference type="EMBL" id="GGS35952.1"/>
    </source>
</evidence>
<comment type="caution">
    <text evidence="2">The sequence shown here is derived from an EMBL/GenBank/DDBJ whole genome shotgun (WGS) entry which is preliminary data.</text>
</comment>
<keyword evidence="3" id="KW-1185">Reference proteome</keyword>
<evidence type="ECO:0000313" key="3">
    <source>
        <dbReference type="Proteomes" id="UP000660680"/>
    </source>
</evidence>
<organism evidence="2 3">
    <name type="scientific">Actinokineospora fastidiosa</name>
    <dbReference type="NCBI Taxonomy" id="1816"/>
    <lineage>
        <taxon>Bacteria</taxon>
        <taxon>Bacillati</taxon>
        <taxon>Actinomycetota</taxon>
        <taxon>Actinomycetes</taxon>
        <taxon>Pseudonocardiales</taxon>
        <taxon>Pseudonocardiaceae</taxon>
        <taxon>Actinokineospora</taxon>
    </lineage>
</organism>
<reference evidence="2" key="1">
    <citation type="journal article" date="2014" name="Int. J. Syst. Evol. Microbiol.">
        <title>Complete genome sequence of Corynebacterium casei LMG S-19264T (=DSM 44701T), isolated from a smear-ripened cheese.</title>
        <authorList>
            <consortium name="US DOE Joint Genome Institute (JGI-PGF)"/>
            <person name="Walter F."/>
            <person name="Albersmeier A."/>
            <person name="Kalinowski J."/>
            <person name="Ruckert C."/>
        </authorList>
    </citation>
    <scope>NUCLEOTIDE SEQUENCE</scope>
    <source>
        <strain evidence="2">JCM 3276</strain>
    </source>
</reference>
<evidence type="ECO:0000256" key="1">
    <source>
        <dbReference type="SAM" id="Phobius"/>
    </source>
</evidence>
<name>A0A918LE57_9PSEU</name>
<proteinExistence type="predicted"/>
<protein>
    <submittedName>
        <fullName evidence="2">Uncharacterized protein</fullName>
    </submittedName>
</protein>
<reference evidence="2" key="2">
    <citation type="submission" date="2020-09" db="EMBL/GenBank/DDBJ databases">
        <authorList>
            <person name="Sun Q."/>
            <person name="Ohkuma M."/>
        </authorList>
    </citation>
    <scope>NUCLEOTIDE SEQUENCE</scope>
    <source>
        <strain evidence="2">JCM 3276</strain>
    </source>
</reference>
<keyword evidence="1" id="KW-0472">Membrane</keyword>